<protein>
    <recommendedName>
        <fullName evidence="4">Ig-like domain-containing protein</fullName>
    </recommendedName>
</protein>
<accession>A0AAV4J6J9</accession>
<dbReference type="InterPro" id="IPR013106">
    <property type="entry name" value="Ig_V-set"/>
</dbReference>
<dbReference type="Proteomes" id="UP000762676">
    <property type="component" value="Unassembled WGS sequence"/>
</dbReference>
<sequence length="183" mass="20401">MQPFASILYLLFIMTILHMPAYGQLSTTPVELAVEPGEDAEFTCTWEDGANSTKQDLLTWHRITEISLATSTGNNNETAILLTNSSKVEIRRGVFVIRNVTFADAGLYKCHDNSDAAPVEVALIVYDMPSYWVEGGILLAVSAALLLVLVAGLVVQRKRAERARLEREKKKKRHRAAWLAQEK</sequence>
<feature type="coiled-coil region" evidence="1">
    <location>
        <begin position="153"/>
        <end position="182"/>
    </location>
</feature>
<keyword evidence="1" id="KW-0175">Coiled coil</keyword>
<dbReference type="InterPro" id="IPR013783">
    <property type="entry name" value="Ig-like_fold"/>
</dbReference>
<dbReference type="EMBL" id="BMAT01013694">
    <property type="protein sequence ID" value="GFS18438.1"/>
    <property type="molecule type" value="Genomic_DNA"/>
</dbReference>
<dbReference type="SUPFAM" id="SSF48726">
    <property type="entry name" value="Immunoglobulin"/>
    <property type="match status" value="1"/>
</dbReference>
<evidence type="ECO:0000256" key="3">
    <source>
        <dbReference type="SAM" id="SignalP"/>
    </source>
</evidence>
<dbReference type="AlphaFoldDB" id="A0AAV4J6J9"/>
<gene>
    <name evidence="5" type="ORF">ElyMa_006847900</name>
</gene>
<dbReference type="Gene3D" id="2.60.40.10">
    <property type="entry name" value="Immunoglobulins"/>
    <property type="match status" value="1"/>
</dbReference>
<reference evidence="5 6" key="1">
    <citation type="journal article" date="2021" name="Elife">
        <title>Chloroplast acquisition without the gene transfer in kleptoplastic sea slugs, Plakobranchus ocellatus.</title>
        <authorList>
            <person name="Maeda T."/>
            <person name="Takahashi S."/>
            <person name="Yoshida T."/>
            <person name="Shimamura S."/>
            <person name="Takaki Y."/>
            <person name="Nagai Y."/>
            <person name="Toyoda A."/>
            <person name="Suzuki Y."/>
            <person name="Arimoto A."/>
            <person name="Ishii H."/>
            <person name="Satoh N."/>
            <person name="Nishiyama T."/>
            <person name="Hasebe M."/>
            <person name="Maruyama T."/>
            <person name="Minagawa J."/>
            <person name="Obokata J."/>
            <person name="Shigenobu S."/>
        </authorList>
    </citation>
    <scope>NUCLEOTIDE SEQUENCE [LARGE SCALE GENOMIC DNA]</scope>
</reference>
<feature type="signal peptide" evidence="3">
    <location>
        <begin position="1"/>
        <end position="23"/>
    </location>
</feature>
<dbReference type="InterPro" id="IPR036179">
    <property type="entry name" value="Ig-like_dom_sf"/>
</dbReference>
<feature type="chain" id="PRO_5043394205" description="Ig-like domain-containing protein" evidence="3">
    <location>
        <begin position="24"/>
        <end position="183"/>
    </location>
</feature>
<name>A0AAV4J6J9_9GAST</name>
<dbReference type="InterPro" id="IPR007110">
    <property type="entry name" value="Ig-like_dom"/>
</dbReference>
<proteinExistence type="predicted"/>
<evidence type="ECO:0000256" key="2">
    <source>
        <dbReference type="SAM" id="Phobius"/>
    </source>
</evidence>
<keyword evidence="2" id="KW-1133">Transmembrane helix</keyword>
<keyword evidence="2" id="KW-0812">Transmembrane</keyword>
<evidence type="ECO:0000313" key="6">
    <source>
        <dbReference type="Proteomes" id="UP000762676"/>
    </source>
</evidence>
<feature type="domain" description="Ig-like" evidence="4">
    <location>
        <begin position="20"/>
        <end position="120"/>
    </location>
</feature>
<evidence type="ECO:0000313" key="5">
    <source>
        <dbReference type="EMBL" id="GFS18438.1"/>
    </source>
</evidence>
<dbReference type="Pfam" id="PF07686">
    <property type="entry name" value="V-set"/>
    <property type="match status" value="1"/>
</dbReference>
<comment type="caution">
    <text evidence="5">The sequence shown here is derived from an EMBL/GenBank/DDBJ whole genome shotgun (WGS) entry which is preliminary data.</text>
</comment>
<feature type="transmembrane region" description="Helical" evidence="2">
    <location>
        <begin position="136"/>
        <end position="155"/>
    </location>
</feature>
<keyword evidence="2" id="KW-0472">Membrane</keyword>
<keyword evidence="3" id="KW-0732">Signal</keyword>
<keyword evidence="6" id="KW-1185">Reference proteome</keyword>
<evidence type="ECO:0000259" key="4">
    <source>
        <dbReference type="PROSITE" id="PS50835"/>
    </source>
</evidence>
<dbReference type="PROSITE" id="PS50835">
    <property type="entry name" value="IG_LIKE"/>
    <property type="match status" value="1"/>
</dbReference>
<evidence type="ECO:0000256" key="1">
    <source>
        <dbReference type="SAM" id="Coils"/>
    </source>
</evidence>
<organism evidence="5 6">
    <name type="scientific">Elysia marginata</name>
    <dbReference type="NCBI Taxonomy" id="1093978"/>
    <lineage>
        <taxon>Eukaryota</taxon>
        <taxon>Metazoa</taxon>
        <taxon>Spiralia</taxon>
        <taxon>Lophotrochozoa</taxon>
        <taxon>Mollusca</taxon>
        <taxon>Gastropoda</taxon>
        <taxon>Heterobranchia</taxon>
        <taxon>Euthyneura</taxon>
        <taxon>Panpulmonata</taxon>
        <taxon>Sacoglossa</taxon>
        <taxon>Placobranchoidea</taxon>
        <taxon>Plakobranchidae</taxon>
        <taxon>Elysia</taxon>
    </lineage>
</organism>